<dbReference type="InterPro" id="IPR011650">
    <property type="entry name" value="Peptidase_M20_dimer"/>
</dbReference>
<dbReference type="InterPro" id="IPR036264">
    <property type="entry name" value="Bact_exopeptidase_dim_dom"/>
</dbReference>
<evidence type="ECO:0000313" key="6">
    <source>
        <dbReference type="Proteomes" id="UP000074914"/>
    </source>
</evidence>
<feature type="chain" id="PRO_5045783501" evidence="3">
    <location>
        <begin position="20"/>
        <end position="400"/>
    </location>
</feature>
<dbReference type="EMBL" id="CP013236">
    <property type="protein sequence ID" value="AMP12778.1"/>
    <property type="molecule type" value="Genomic_DNA"/>
</dbReference>
<feature type="domain" description="Peptidase M20 dimerisation" evidence="4">
    <location>
        <begin position="191"/>
        <end position="283"/>
    </location>
</feature>
<keyword evidence="1" id="KW-0479">Metal-binding</keyword>
<dbReference type="InterPro" id="IPR002933">
    <property type="entry name" value="Peptidase_M20"/>
</dbReference>
<dbReference type="SUPFAM" id="SSF53187">
    <property type="entry name" value="Zn-dependent exopeptidases"/>
    <property type="match status" value="1"/>
</dbReference>
<dbReference type="RefSeq" id="WP_062111746.1">
    <property type="nucleotide sequence ID" value="NZ_CP013236.1"/>
</dbReference>
<dbReference type="PANTHER" id="PTHR43808:SF9">
    <property type="entry name" value="BLL0789 PROTEIN"/>
    <property type="match status" value="1"/>
</dbReference>
<dbReference type="InterPro" id="IPR017150">
    <property type="entry name" value="Pept_M20_glutamate_carboxypep"/>
</dbReference>
<accession>A0ABM5Z0Y8</accession>
<dbReference type="Gene3D" id="3.30.70.360">
    <property type="match status" value="1"/>
</dbReference>
<dbReference type="PIRSF" id="PIRSF037238">
    <property type="entry name" value="Carboxypeptidase_G2"/>
    <property type="match status" value="1"/>
</dbReference>
<keyword evidence="2" id="KW-0378">Hydrolase</keyword>
<evidence type="ECO:0000313" key="5">
    <source>
        <dbReference type="EMBL" id="AMP12778.1"/>
    </source>
</evidence>
<evidence type="ECO:0000259" key="4">
    <source>
        <dbReference type="Pfam" id="PF07687"/>
    </source>
</evidence>
<dbReference type="Gene3D" id="3.40.630.10">
    <property type="entry name" value="Zn peptidases"/>
    <property type="match status" value="1"/>
</dbReference>
<dbReference type="Pfam" id="PF01546">
    <property type="entry name" value="Peptidase_M20"/>
    <property type="match status" value="1"/>
</dbReference>
<dbReference type="SUPFAM" id="SSF55031">
    <property type="entry name" value="Bacterial exopeptidase dimerisation domain"/>
    <property type="match status" value="1"/>
</dbReference>
<keyword evidence="3" id="KW-0732">Signal</keyword>
<keyword evidence="6" id="KW-1185">Reference proteome</keyword>
<evidence type="ECO:0000256" key="1">
    <source>
        <dbReference type="ARBA" id="ARBA00022723"/>
    </source>
</evidence>
<name>A0ABM5Z0Y8_9BURK</name>
<dbReference type="InterPro" id="IPR050072">
    <property type="entry name" value="Peptidase_M20A"/>
</dbReference>
<dbReference type="Pfam" id="PF07687">
    <property type="entry name" value="M20_dimer"/>
    <property type="match status" value="1"/>
</dbReference>
<feature type="signal peptide" evidence="3">
    <location>
        <begin position="1"/>
        <end position="19"/>
    </location>
</feature>
<organism evidence="5 6">
    <name type="scientific">Collimonas pratensis</name>
    <dbReference type="NCBI Taxonomy" id="279113"/>
    <lineage>
        <taxon>Bacteria</taxon>
        <taxon>Pseudomonadati</taxon>
        <taxon>Pseudomonadota</taxon>
        <taxon>Betaproteobacteria</taxon>
        <taxon>Burkholderiales</taxon>
        <taxon>Oxalobacteraceae</taxon>
        <taxon>Collimonas</taxon>
    </lineage>
</organism>
<sequence length="400" mass="42515">MKRLLAGAALSLVLSTATAAEGIAPHYRELLERLVNINTETHNLAGLEQVRQLLIPQFESLGLVLTRHRLAQDGREVLSFEMPGAQPKVLLVGHLDTVFPVTGAFQKLKDQGNRLAGPGVIDMKGGVVLLLNVLAQLKEHGGLDQVRVALNDDEEIGSPNSKATLRDLAQGLPFGLVFEPGLEDGSVVSSQSGVRWIKLTTTGKAAHAGLEPEKGIDACLDLAIKVKKVAGLAQAGKGLTINPGLMDGGSKPNVVCENASVTFDIRFRSLADWQDVSSAIRKIGAVSDVYNASLQQGTHTEVTQLAEMPLLPVADTAELLERIQTSARSLGQTVGARAVGYGSDGNNLAETGMQLLVGVGPYGGGMHSDQEFMLLRSYQERLSLITLLITQLSHSQKGTS</sequence>
<gene>
    <name evidence="5" type="ORF">CPter291_0492</name>
</gene>
<dbReference type="PANTHER" id="PTHR43808">
    <property type="entry name" value="ACETYLORNITHINE DEACETYLASE"/>
    <property type="match status" value="1"/>
</dbReference>
<reference evidence="5 6" key="1">
    <citation type="submission" date="2015-11" db="EMBL/GenBank/DDBJ databases">
        <title>Exploring the genomic traits of fungus-feeding bacterial genus Collimonas.</title>
        <authorList>
            <person name="Song C."/>
            <person name="Schmidt R."/>
            <person name="de Jager V."/>
            <person name="Krzyzanowska D."/>
            <person name="Jongedijk E."/>
            <person name="Cankar K."/>
            <person name="Beekwilder J."/>
            <person name="van Veen A."/>
            <person name="de Boer W."/>
            <person name="van Veen J.A."/>
            <person name="Garbeva P."/>
        </authorList>
    </citation>
    <scope>NUCLEOTIDE SEQUENCE [LARGE SCALE GENOMIC DNA]</scope>
    <source>
        <strain evidence="5 6">Ter291</strain>
    </source>
</reference>
<evidence type="ECO:0000256" key="3">
    <source>
        <dbReference type="SAM" id="SignalP"/>
    </source>
</evidence>
<evidence type="ECO:0000256" key="2">
    <source>
        <dbReference type="ARBA" id="ARBA00022801"/>
    </source>
</evidence>
<dbReference type="Proteomes" id="UP000074914">
    <property type="component" value="Chromosome"/>
</dbReference>
<proteinExistence type="predicted"/>
<protein>
    <submittedName>
        <fullName evidence="5">Peptidase M20/M25/M40 family protein</fullName>
    </submittedName>
</protein>